<gene>
    <name evidence="1" type="ORF">ACFPFW_00075</name>
</gene>
<accession>A0ABV9YX59</accession>
<dbReference type="RefSeq" id="WP_162799541.1">
    <property type="nucleotide sequence ID" value="NZ_JBHSJF010000001.1"/>
</dbReference>
<protein>
    <recommendedName>
        <fullName evidence="3">DUF3551 domain-containing protein</fullName>
    </recommendedName>
</protein>
<reference evidence="2" key="1">
    <citation type="journal article" date="2019" name="Int. J. Syst. Evol. Microbiol.">
        <title>The Global Catalogue of Microorganisms (GCM) 10K type strain sequencing project: providing services to taxonomists for standard genome sequencing and annotation.</title>
        <authorList>
            <consortium name="The Broad Institute Genomics Platform"/>
            <consortium name="The Broad Institute Genome Sequencing Center for Infectious Disease"/>
            <person name="Wu L."/>
            <person name="Ma J."/>
        </authorList>
    </citation>
    <scope>NUCLEOTIDE SEQUENCE [LARGE SCALE GENOMIC DNA]</scope>
    <source>
        <strain evidence="2">CGMCC 1.16444</strain>
    </source>
</reference>
<keyword evidence="2" id="KW-1185">Reference proteome</keyword>
<name>A0ABV9YX59_9HYPH</name>
<dbReference type="Proteomes" id="UP001595796">
    <property type="component" value="Unassembled WGS sequence"/>
</dbReference>
<dbReference type="EMBL" id="JBHSJF010000001">
    <property type="protein sequence ID" value="MFC5066407.1"/>
    <property type="molecule type" value="Genomic_DNA"/>
</dbReference>
<proteinExistence type="predicted"/>
<evidence type="ECO:0008006" key="3">
    <source>
        <dbReference type="Google" id="ProtNLM"/>
    </source>
</evidence>
<evidence type="ECO:0000313" key="1">
    <source>
        <dbReference type="EMBL" id="MFC5066407.1"/>
    </source>
</evidence>
<organism evidence="1 2">
    <name type="scientific">Flaviflagellibacter deserti</name>
    <dbReference type="NCBI Taxonomy" id="2267266"/>
    <lineage>
        <taxon>Bacteria</taxon>
        <taxon>Pseudomonadati</taxon>
        <taxon>Pseudomonadota</taxon>
        <taxon>Alphaproteobacteria</taxon>
        <taxon>Hyphomicrobiales</taxon>
        <taxon>Flaviflagellibacter</taxon>
    </lineage>
</organism>
<evidence type="ECO:0000313" key="2">
    <source>
        <dbReference type="Proteomes" id="UP001595796"/>
    </source>
</evidence>
<comment type="caution">
    <text evidence="1">The sequence shown here is derived from an EMBL/GenBank/DDBJ whole genome shotgun (WGS) entry which is preliminary data.</text>
</comment>
<sequence length="52" mass="5752">MRTILILACLVVVVAWFAGGRDWLYERMETGRCLDGGGTMENGVCVGMRDTK</sequence>